<name>A0A250JMU0_9BACT</name>
<reference evidence="2 3" key="1">
    <citation type="submission" date="2017-06" db="EMBL/GenBank/DDBJ databases">
        <title>Sequencing and comparative analysis of myxobacterial genomes.</title>
        <authorList>
            <person name="Rupp O."/>
            <person name="Goesmann A."/>
            <person name="Sogaard-Andersen L."/>
        </authorList>
    </citation>
    <scope>NUCLEOTIDE SEQUENCE [LARGE SCALE GENOMIC DNA]</scope>
    <source>
        <strain evidence="2 3">DSM 14697</strain>
    </source>
</reference>
<dbReference type="EMBL" id="CP022203">
    <property type="protein sequence ID" value="ATB44978.1"/>
    <property type="molecule type" value="Genomic_DNA"/>
</dbReference>
<proteinExistence type="predicted"/>
<accession>A0A250JMU0</accession>
<feature type="domain" description="JmjC" evidence="1">
    <location>
        <begin position="149"/>
        <end position="236"/>
    </location>
</feature>
<evidence type="ECO:0000313" key="2">
    <source>
        <dbReference type="EMBL" id="ATB44978.1"/>
    </source>
</evidence>
<sequence>MARIDLQRRFDWDTFVTRYWNRRPVLYQATGANPFTEADVFDAALRASRGAMAPPTALEARTDVQFTIDQGQPVTLAPWLPRDTDGALDDYDARLAGTLGSRRYALIISLLHSHGFGLWSAERAFFSQLWRRVGLPLSGGITTLFHGNYEHSPVGVHLDRFTTFLFALRGRKRMRFWAKRPWSMPVTTLADYAPYLETSFTAEVGPGDLLYWPASYYHVGESASRDVATSVNVGIPVTGHQARYDVEDLLSVSPDDAPRGRALVPGVLDGDGVLPRELPAALQQAADTLRENSRDSRTQAHLRALWLNRRSAGGFEPPPPPARRRPLQDTAILHGNKHFPILVEKTGTGWCCSANGNALHVSGLRQPVNKLIATLNTARAVAVGELLRPFPSRGAVPPRVVEPLPATRAGMRRMLEILLTFRAIHLTGR</sequence>
<dbReference type="KEGG" id="mmas:MYMAC_000561"/>
<protein>
    <submittedName>
        <fullName evidence="2">Cupin</fullName>
    </submittedName>
</protein>
<gene>
    <name evidence="2" type="ORF">MYMAC_000561</name>
</gene>
<dbReference type="Gene3D" id="2.60.120.650">
    <property type="entry name" value="Cupin"/>
    <property type="match status" value="1"/>
</dbReference>
<evidence type="ECO:0000313" key="3">
    <source>
        <dbReference type="Proteomes" id="UP000217343"/>
    </source>
</evidence>
<organism evidence="2 3">
    <name type="scientific">Corallococcus macrosporus DSM 14697</name>
    <dbReference type="NCBI Taxonomy" id="1189310"/>
    <lineage>
        <taxon>Bacteria</taxon>
        <taxon>Pseudomonadati</taxon>
        <taxon>Myxococcota</taxon>
        <taxon>Myxococcia</taxon>
        <taxon>Myxococcales</taxon>
        <taxon>Cystobacterineae</taxon>
        <taxon>Myxococcaceae</taxon>
        <taxon>Corallococcus</taxon>
    </lineage>
</organism>
<dbReference type="Proteomes" id="UP000217343">
    <property type="component" value="Chromosome"/>
</dbReference>
<dbReference type="AlphaFoldDB" id="A0A250JMU0"/>
<keyword evidence="3" id="KW-1185">Reference proteome</keyword>
<dbReference type="InterPro" id="IPR003347">
    <property type="entry name" value="JmjC_dom"/>
</dbReference>
<dbReference type="OrthoDB" id="4518480at2"/>
<evidence type="ECO:0000259" key="1">
    <source>
        <dbReference type="Pfam" id="PF08007"/>
    </source>
</evidence>
<dbReference type="RefSeq" id="WP_095956934.1">
    <property type="nucleotide sequence ID" value="NZ_CP022203.1"/>
</dbReference>
<dbReference type="SUPFAM" id="SSF51197">
    <property type="entry name" value="Clavaminate synthase-like"/>
    <property type="match status" value="1"/>
</dbReference>
<dbReference type="Pfam" id="PF08007">
    <property type="entry name" value="JmjC_2"/>
    <property type="match status" value="1"/>
</dbReference>